<sequence>MNGIRSPSDGVKFWPSQIGVIDEEPPYTGSPWKLLQSEMKLIWGLKFFALGVLFPWRWKEPDPMDELYLNWTNIKTLSIHAVLFVGQTVFLGSLPIAFVGALFMPGLIYLIYVAIFFLVNWLLCRVLNGSEAMLTSQVDIQDHSKDNKEYWIFINGVAVGRDWLQSNIDRLSLTFGRKITGVHNPTSGILFDLVQCLIQRTLCFYTQDVRDAYTSIKKTLQDDSYERVVFILHSQGGIEGGLVVDWLLNSVPHDVLHKLEIYTFGNAANHFNNPHRTLSALRNEQRDKATKSDSHAKIIRHIEHYANAGDFVSQYGVCNFIDTPMRFMGRLFMAPSSGHLLNSHYLHSMFPLTPDRTAAEDVNEFMEMEVSFTETGEEHATREGLQESFTSTFGGGDNELAGGGPHGSVAFLRDVNSPIKRTISFPDSPVAKDRVGRAPRVRDFSRLWLYRNGRTPPM</sequence>
<evidence type="ECO:0000313" key="2">
    <source>
        <dbReference type="Proteomes" id="UP001186974"/>
    </source>
</evidence>
<gene>
    <name evidence="1" type="ORF">LTS18_000838</name>
</gene>
<reference evidence="1" key="1">
    <citation type="submission" date="2024-09" db="EMBL/GenBank/DDBJ databases">
        <title>Black Yeasts Isolated from many extreme environments.</title>
        <authorList>
            <person name="Coleine C."/>
            <person name="Stajich J.E."/>
            <person name="Selbmann L."/>
        </authorList>
    </citation>
    <scope>NUCLEOTIDE SEQUENCE</scope>
    <source>
        <strain evidence="1">CCFEE 5737</strain>
    </source>
</reference>
<dbReference type="Proteomes" id="UP001186974">
    <property type="component" value="Unassembled WGS sequence"/>
</dbReference>
<comment type="caution">
    <text evidence="1">The sequence shown here is derived from an EMBL/GenBank/DDBJ whole genome shotgun (WGS) entry which is preliminary data.</text>
</comment>
<accession>A0ACC3D835</accession>
<dbReference type="EMBL" id="JAWDJW010006872">
    <property type="protein sequence ID" value="KAK3063378.1"/>
    <property type="molecule type" value="Genomic_DNA"/>
</dbReference>
<evidence type="ECO:0000313" key="1">
    <source>
        <dbReference type="EMBL" id="KAK3063378.1"/>
    </source>
</evidence>
<organism evidence="1 2">
    <name type="scientific">Coniosporium uncinatum</name>
    <dbReference type="NCBI Taxonomy" id="93489"/>
    <lineage>
        <taxon>Eukaryota</taxon>
        <taxon>Fungi</taxon>
        <taxon>Dikarya</taxon>
        <taxon>Ascomycota</taxon>
        <taxon>Pezizomycotina</taxon>
        <taxon>Dothideomycetes</taxon>
        <taxon>Dothideomycetes incertae sedis</taxon>
        <taxon>Coniosporium</taxon>
    </lineage>
</organism>
<name>A0ACC3D835_9PEZI</name>
<proteinExistence type="predicted"/>
<protein>
    <submittedName>
        <fullName evidence="1">Uncharacterized protein</fullName>
    </submittedName>
</protein>
<keyword evidence="2" id="KW-1185">Reference proteome</keyword>